<dbReference type="AlphaFoldDB" id="A0A7C9HUJ5"/>
<dbReference type="Proteomes" id="UP000483286">
    <property type="component" value="Unassembled WGS sequence"/>
</dbReference>
<dbReference type="EMBL" id="WQLB01000063">
    <property type="protein sequence ID" value="MVN89433.1"/>
    <property type="molecule type" value="Genomic_DNA"/>
</dbReference>
<comment type="caution">
    <text evidence="1">The sequence shown here is derived from an EMBL/GenBank/DDBJ whole genome shotgun (WGS) entry which is preliminary data.</text>
</comment>
<gene>
    <name evidence="1" type="ORF">GO986_22115</name>
</gene>
<keyword evidence="2" id="KW-1185">Reference proteome</keyword>
<proteinExistence type="predicted"/>
<reference evidence="1 2" key="1">
    <citation type="submission" date="2019-12" db="EMBL/GenBank/DDBJ databases">
        <title>Deinococcus sp. HMF7620 Genome sequencing and assembly.</title>
        <authorList>
            <person name="Kang H."/>
            <person name="Kim H."/>
            <person name="Joh K."/>
        </authorList>
    </citation>
    <scope>NUCLEOTIDE SEQUENCE [LARGE SCALE GENOMIC DNA]</scope>
    <source>
        <strain evidence="1 2">HMF7620</strain>
    </source>
</reference>
<name>A0A7C9HUJ5_9DEIO</name>
<organism evidence="1 2">
    <name type="scientific">Deinococcus arboris</name>
    <dbReference type="NCBI Taxonomy" id="2682977"/>
    <lineage>
        <taxon>Bacteria</taxon>
        <taxon>Thermotogati</taxon>
        <taxon>Deinococcota</taxon>
        <taxon>Deinococci</taxon>
        <taxon>Deinococcales</taxon>
        <taxon>Deinococcaceae</taxon>
        <taxon>Deinococcus</taxon>
    </lineage>
</organism>
<protein>
    <submittedName>
        <fullName evidence="1">Uncharacterized protein</fullName>
    </submittedName>
</protein>
<evidence type="ECO:0000313" key="2">
    <source>
        <dbReference type="Proteomes" id="UP000483286"/>
    </source>
</evidence>
<accession>A0A7C9HUJ5</accession>
<evidence type="ECO:0000313" key="1">
    <source>
        <dbReference type="EMBL" id="MVN89433.1"/>
    </source>
</evidence>
<sequence>MAAARAQLAHLAEWRDLASPAAAERAGAEFSGERALAADLLGVRPWLPPDLSPRQAVAAVFAHEWAGFLALLGEHGPWVYIADVRALQRLSGAYGALVGAAQDVTEEVALSAAQMSVALGPGRTLLPRLEAVPYRQPRRAALAAGALVALESAFWTQAAELAQERHRVWAARRL</sequence>